<proteinExistence type="predicted"/>
<organism evidence="4 5">
    <name type="scientific">Amycolatopsis cynarae</name>
    <dbReference type="NCBI Taxonomy" id="2995223"/>
    <lineage>
        <taxon>Bacteria</taxon>
        <taxon>Bacillati</taxon>
        <taxon>Actinomycetota</taxon>
        <taxon>Actinomycetes</taxon>
        <taxon>Pseudonocardiales</taxon>
        <taxon>Pseudonocardiaceae</taxon>
        <taxon>Amycolatopsis</taxon>
    </lineage>
</organism>
<dbReference type="Proteomes" id="UP001163203">
    <property type="component" value="Chromosome"/>
</dbReference>
<reference evidence="4" key="1">
    <citation type="submission" date="2022-11" db="EMBL/GenBank/DDBJ databases">
        <authorList>
            <person name="Mo P."/>
        </authorList>
    </citation>
    <scope>NUCLEOTIDE SEQUENCE</scope>
    <source>
        <strain evidence="4">HUAS 11-8</strain>
    </source>
</reference>
<dbReference type="PANTHER" id="PTHR43329">
    <property type="entry name" value="EPOXIDE HYDROLASE"/>
    <property type="match status" value="1"/>
</dbReference>
<keyword evidence="2" id="KW-0732">Signal</keyword>
<dbReference type="EMBL" id="CP113836">
    <property type="protein sequence ID" value="WAL67346.1"/>
    <property type="molecule type" value="Genomic_DNA"/>
</dbReference>
<dbReference type="GO" id="GO:0016787">
    <property type="term" value="F:hydrolase activity"/>
    <property type="evidence" value="ECO:0007669"/>
    <property type="project" value="UniProtKB-KW"/>
</dbReference>
<dbReference type="PRINTS" id="PR00111">
    <property type="entry name" value="ABHYDROLASE"/>
</dbReference>
<evidence type="ECO:0000256" key="1">
    <source>
        <dbReference type="ARBA" id="ARBA00022801"/>
    </source>
</evidence>
<sequence length="316" mass="33897">MSLRSRGRWLLSALAAVATAAGLAVVPAASTAQASPLPGFHDGYVRNGGIPVHYVIGGHGPALVLLHGWPETWYAWSKEMPQLARDHTVIAVDLRGLGDSGSAPTDPGSYTALALASDVHEVARQLGFHSIDLAGHDWGGAVALAYATEYRSEVRRLAVFEAPPTVDYLNLVAARPGVLWWDWFINGPSGDVAEQLVAGREYSFYTSIYRGSLAPEAVDRYVAAYSRPGSTHAGFEYFRQQDSGEAAVQQLVDTGGKLTIPVLAAGGQHSMGAMIGQDMTRVATEVTPAVVPDADHWVMEENPSFVLNLLIGFFRR</sequence>
<dbReference type="PRINTS" id="PR00412">
    <property type="entry name" value="EPOXHYDRLASE"/>
</dbReference>
<dbReference type="SUPFAM" id="SSF53474">
    <property type="entry name" value="alpha/beta-Hydrolases"/>
    <property type="match status" value="1"/>
</dbReference>
<dbReference type="PROSITE" id="PS51318">
    <property type="entry name" value="TAT"/>
    <property type="match status" value="1"/>
</dbReference>
<feature type="chain" id="PRO_5047076688" evidence="2">
    <location>
        <begin position="35"/>
        <end position="316"/>
    </location>
</feature>
<evidence type="ECO:0000313" key="4">
    <source>
        <dbReference type="EMBL" id="WAL67346.1"/>
    </source>
</evidence>
<gene>
    <name evidence="4" type="ORF">ORV05_06040</name>
</gene>
<dbReference type="InterPro" id="IPR000073">
    <property type="entry name" value="AB_hydrolase_1"/>
</dbReference>
<dbReference type="RefSeq" id="WP_268757455.1">
    <property type="nucleotide sequence ID" value="NZ_CP113836.1"/>
</dbReference>
<dbReference type="InterPro" id="IPR006311">
    <property type="entry name" value="TAT_signal"/>
</dbReference>
<keyword evidence="1 4" id="KW-0378">Hydrolase</keyword>
<dbReference type="InterPro" id="IPR029058">
    <property type="entry name" value="AB_hydrolase_fold"/>
</dbReference>
<evidence type="ECO:0000256" key="2">
    <source>
        <dbReference type="SAM" id="SignalP"/>
    </source>
</evidence>
<feature type="signal peptide" evidence="2">
    <location>
        <begin position="1"/>
        <end position="34"/>
    </location>
</feature>
<protein>
    <submittedName>
        <fullName evidence="4">Alpha/beta hydrolase</fullName>
    </submittedName>
</protein>
<evidence type="ECO:0000313" key="5">
    <source>
        <dbReference type="Proteomes" id="UP001163203"/>
    </source>
</evidence>
<name>A0ABY7B4U1_9PSEU</name>
<dbReference type="Gene3D" id="3.40.50.1820">
    <property type="entry name" value="alpha/beta hydrolase"/>
    <property type="match status" value="1"/>
</dbReference>
<feature type="domain" description="AB hydrolase-1" evidence="3">
    <location>
        <begin position="61"/>
        <end position="303"/>
    </location>
</feature>
<accession>A0ABY7B4U1</accession>
<keyword evidence="5" id="KW-1185">Reference proteome</keyword>
<dbReference type="Pfam" id="PF00561">
    <property type="entry name" value="Abhydrolase_1"/>
    <property type="match status" value="1"/>
</dbReference>
<dbReference type="InterPro" id="IPR000639">
    <property type="entry name" value="Epox_hydrolase-like"/>
</dbReference>
<evidence type="ECO:0000259" key="3">
    <source>
        <dbReference type="Pfam" id="PF00561"/>
    </source>
</evidence>